<evidence type="ECO:0000256" key="1">
    <source>
        <dbReference type="ARBA" id="ARBA00011046"/>
    </source>
</evidence>
<name>A0A386JBZ6_CLODI</name>
<dbReference type="SUPFAM" id="SSF46785">
    <property type="entry name" value="Winged helix' DNA-binding domain"/>
    <property type="match status" value="1"/>
</dbReference>
<accession>A0A386JBZ6</accession>
<geneLocation type="plasmid" evidence="5">
    <name>pHSJD-312</name>
</geneLocation>
<comment type="similarity">
    <text evidence="1">Belongs to the BlaI transcriptional regulatory family.</text>
</comment>
<evidence type="ECO:0000256" key="3">
    <source>
        <dbReference type="ARBA" id="ARBA00023125"/>
    </source>
</evidence>
<proteinExistence type="inferred from homology"/>
<evidence type="ECO:0000313" key="5">
    <source>
        <dbReference type="EMBL" id="AYD68655.1"/>
    </source>
</evidence>
<dbReference type="PIRSF" id="PIRSF019455">
    <property type="entry name" value="CopR_AtkY"/>
    <property type="match status" value="1"/>
</dbReference>
<keyword evidence="3" id="KW-0238">DNA-binding</keyword>
<dbReference type="EMBL" id="MG973074">
    <property type="protein sequence ID" value="AYD68655.1"/>
    <property type="molecule type" value="Genomic_DNA"/>
</dbReference>
<dbReference type="InterPro" id="IPR036388">
    <property type="entry name" value="WH-like_DNA-bd_sf"/>
</dbReference>
<evidence type="ECO:0000256" key="2">
    <source>
        <dbReference type="ARBA" id="ARBA00023015"/>
    </source>
</evidence>
<dbReference type="Pfam" id="PF03965">
    <property type="entry name" value="Penicillinase_R"/>
    <property type="match status" value="1"/>
</dbReference>
<dbReference type="InterPro" id="IPR036390">
    <property type="entry name" value="WH_DNA-bd_sf"/>
</dbReference>
<keyword evidence="5" id="KW-0614">Plasmid</keyword>
<dbReference type="AlphaFoldDB" id="A0A386JBZ6"/>
<dbReference type="GO" id="GO:0045892">
    <property type="term" value="P:negative regulation of DNA-templated transcription"/>
    <property type="evidence" value="ECO:0007669"/>
    <property type="project" value="InterPro"/>
</dbReference>
<keyword evidence="2" id="KW-0805">Transcription regulation</keyword>
<reference evidence="5" key="1">
    <citation type="journal article" date="2018" name="Sci. Rep.">
        <title>Novel Clade C-I Clostridium difficile strains escape diagnostic tests, differ in pathogenicity potential and carry toxins on extrachromosomal elements.</title>
        <authorList>
            <person name="Ramirez-Vargas G."/>
            <person name="Lopez-Urena D."/>
            <person name="Badilla A."/>
            <person name="Orozco-Aguilar J."/>
            <person name="Murillo T."/>
            <person name="Rojas P."/>
            <person name="Riedel T."/>
            <person name="Overmann J."/>
            <person name="Gonzalez G."/>
            <person name="Chaves-Olarte E."/>
            <person name="Quesada-Gomez C."/>
            <person name="Rodriguez C."/>
        </authorList>
    </citation>
    <scope>NUCLEOTIDE SEQUENCE</scope>
    <source>
        <strain evidence="5">HSJD-312</strain>
        <plasmid evidence="5">pHSJD-312</plasmid>
    </source>
</reference>
<sequence>MSITIIKIPQSELKIMKFIWNTDYEISSKNITSAMENEYNWNASTTLSLLSKLVNRGFLEAKKIKRLTYYNILIKKKAYLRFETKYFLCTIHSNSIESLIKSLKDCGFINDI</sequence>
<dbReference type="Gene3D" id="1.10.10.10">
    <property type="entry name" value="Winged helix-like DNA-binding domain superfamily/Winged helix DNA-binding domain"/>
    <property type="match status" value="1"/>
</dbReference>
<dbReference type="InterPro" id="IPR005650">
    <property type="entry name" value="BlaI_family"/>
</dbReference>
<keyword evidence="4" id="KW-0804">Transcription</keyword>
<dbReference type="GO" id="GO:0003677">
    <property type="term" value="F:DNA binding"/>
    <property type="evidence" value="ECO:0007669"/>
    <property type="project" value="UniProtKB-KW"/>
</dbReference>
<organism evidence="5">
    <name type="scientific">Clostridioides difficile</name>
    <name type="common">Peptoclostridium difficile</name>
    <dbReference type="NCBI Taxonomy" id="1496"/>
    <lineage>
        <taxon>Bacteria</taxon>
        <taxon>Bacillati</taxon>
        <taxon>Bacillota</taxon>
        <taxon>Clostridia</taxon>
        <taxon>Peptostreptococcales</taxon>
        <taxon>Peptostreptococcaceae</taxon>
        <taxon>Clostridioides</taxon>
    </lineage>
</organism>
<protein>
    <submittedName>
        <fullName evidence="5">Regulatory protein</fullName>
    </submittedName>
</protein>
<gene>
    <name evidence="5" type="ORF">pHSJD-312_00034</name>
</gene>
<evidence type="ECO:0000256" key="4">
    <source>
        <dbReference type="ARBA" id="ARBA00023163"/>
    </source>
</evidence>